<keyword evidence="3" id="KW-0472">Membrane</keyword>
<protein>
    <submittedName>
        <fullName evidence="6">Putative aldouronate transport system substrate-binding protein</fullName>
    </submittedName>
</protein>
<dbReference type="InterPro" id="IPR006059">
    <property type="entry name" value="SBP"/>
</dbReference>
<dbReference type="Gene3D" id="3.40.190.10">
    <property type="entry name" value="Periplasmic binding protein-like II"/>
    <property type="match status" value="2"/>
</dbReference>
<dbReference type="SUPFAM" id="SSF53850">
    <property type="entry name" value="Periplasmic binding protein-like II"/>
    <property type="match status" value="1"/>
</dbReference>
<keyword evidence="4" id="KW-0564">Palmitate</keyword>
<keyword evidence="5" id="KW-0449">Lipoprotein</keyword>
<dbReference type="AlphaFoldDB" id="A0A4R1SBE4"/>
<keyword evidence="2" id="KW-0732">Signal</keyword>
<dbReference type="OrthoDB" id="2650856at2"/>
<name>A0A4R1SBE4_HYDET</name>
<dbReference type="RefSeq" id="WP_132012136.1">
    <property type="nucleotide sequence ID" value="NZ_SLUN01000001.1"/>
</dbReference>
<evidence type="ECO:0000256" key="2">
    <source>
        <dbReference type="ARBA" id="ARBA00022729"/>
    </source>
</evidence>
<dbReference type="EMBL" id="SLUN01000001">
    <property type="protein sequence ID" value="TCL76729.1"/>
    <property type="molecule type" value="Genomic_DNA"/>
</dbReference>
<dbReference type="Pfam" id="PF01547">
    <property type="entry name" value="SBP_bac_1"/>
    <property type="match status" value="1"/>
</dbReference>
<dbReference type="InterPro" id="IPR050490">
    <property type="entry name" value="Bact_solute-bd_prot1"/>
</dbReference>
<reference evidence="6 7" key="1">
    <citation type="submission" date="2019-03" db="EMBL/GenBank/DDBJ databases">
        <title>Genomic Encyclopedia of Type Strains, Phase IV (KMG-IV): sequencing the most valuable type-strain genomes for metagenomic binning, comparative biology and taxonomic classification.</title>
        <authorList>
            <person name="Goeker M."/>
        </authorList>
    </citation>
    <scope>NUCLEOTIDE SEQUENCE [LARGE SCALE GENOMIC DNA]</scope>
    <source>
        <strain evidence="6 7">LX-B</strain>
    </source>
</reference>
<sequence>MWNAKRTVLLVVIGLLTLTLMSAAGFTAKAPANLTVCMPNWGASTDPGLQEAVKDYMEKQTKTSIKMLAIPMNAYSDKINVLLASGDIPDVYRVTKAMVNVQAYTNRGYTAELDKYVRKVKEFRKIDRKYFNYMRVNGKIHAIPMGKESEKVLWTRKDILDKYGVKLSSTPTTEEFYNEMKKVKDIIPLSFPKFMDNMPFFYSTFGAYDEFIKNKRGKYYDAFNSPEMKECLKYVNRLYKEGILDKEFPTCDNTTLRNNLISGKAAVNLDYDNRYFYYYGEITRLTPNIKPDLHPLFRLTGPKGLGGTLNEAVQDAYAVSPKSKAPQAATDLIAWMYYTPDGLKAVRIGLPGKHYTIEGNNAKLTPQAESGGMTLDLTQVMKMFVDVDQLNFGFKFPNEDMNSTYLKLTKDISKYSGPKHVVPAGASPTYDRVGPSLVKKRQELALKMILGTSSIEEGFKEYEAFFKSINGDQIIKELNTKKK</sequence>
<keyword evidence="1" id="KW-1003">Cell membrane</keyword>
<organism evidence="6 7">
    <name type="scientific">Hydrogenispora ethanolica</name>
    <dbReference type="NCBI Taxonomy" id="1082276"/>
    <lineage>
        <taxon>Bacteria</taxon>
        <taxon>Bacillati</taxon>
        <taxon>Bacillota</taxon>
        <taxon>Hydrogenispora</taxon>
    </lineage>
</organism>
<accession>A0A4R1SBE4</accession>
<dbReference type="Proteomes" id="UP000295008">
    <property type="component" value="Unassembled WGS sequence"/>
</dbReference>
<gene>
    <name evidence="6" type="ORF">EDC14_10019</name>
</gene>
<evidence type="ECO:0000313" key="6">
    <source>
        <dbReference type="EMBL" id="TCL76729.1"/>
    </source>
</evidence>
<dbReference type="PANTHER" id="PTHR43649:SF33">
    <property type="entry name" value="POLYGALACTURONAN_RHAMNOGALACTURONAN-BINDING PROTEIN YTCQ"/>
    <property type="match status" value="1"/>
</dbReference>
<evidence type="ECO:0000256" key="1">
    <source>
        <dbReference type="ARBA" id="ARBA00022475"/>
    </source>
</evidence>
<comment type="caution">
    <text evidence="6">The sequence shown here is derived from an EMBL/GenBank/DDBJ whole genome shotgun (WGS) entry which is preliminary data.</text>
</comment>
<proteinExistence type="predicted"/>
<evidence type="ECO:0000313" key="7">
    <source>
        <dbReference type="Proteomes" id="UP000295008"/>
    </source>
</evidence>
<evidence type="ECO:0000256" key="3">
    <source>
        <dbReference type="ARBA" id="ARBA00023136"/>
    </source>
</evidence>
<evidence type="ECO:0000256" key="4">
    <source>
        <dbReference type="ARBA" id="ARBA00023139"/>
    </source>
</evidence>
<keyword evidence="7" id="KW-1185">Reference proteome</keyword>
<evidence type="ECO:0000256" key="5">
    <source>
        <dbReference type="ARBA" id="ARBA00023288"/>
    </source>
</evidence>
<dbReference type="PANTHER" id="PTHR43649">
    <property type="entry name" value="ARABINOSE-BINDING PROTEIN-RELATED"/>
    <property type="match status" value="1"/>
</dbReference>